<name>A0A6M2BSA6_9GAMM</name>
<dbReference type="EMBL" id="JAAMOW010000004">
    <property type="protein sequence ID" value="NGY05115.1"/>
    <property type="molecule type" value="Genomic_DNA"/>
</dbReference>
<accession>A0A6M2BSA6</accession>
<dbReference type="SUPFAM" id="SSF48317">
    <property type="entry name" value="Acid phosphatase/Vanadium-dependent haloperoxidase"/>
    <property type="match status" value="1"/>
</dbReference>
<dbReference type="InterPro" id="IPR000326">
    <property type="entry name" value="PAP2/HPO"/>
</dbReference>
<comment type="caution">
    <text evidence="2">The sequence shown here is derived from an EMBL/GenBank/DDBJ whole genome shotgun (WGS) entry which is preliminary data.</text>
</comment>
<dbReference type="CDD" id="cd03394">
    <property type="entry name" value="PAP2_like_5"/>
    <property type="match status" value="1"/>
</dbReference>
<dbReference type="Proteomes" id="UP000472676">
    <property type="component" value="Unassembled WGS sequence"/>
</dbReference>
<organism evidence="2 3">
    <name type="scientific">Solimonas terrae</name>
    <dbReference type="NCBI Taxonomy" id="1396819"/>
    <lineage>
        <taxon>Bacteria</taxon>
        <taxon>Pseudomonadati</taxon>
        <taxon>Pseudomonadota</taxon>
        <taxon>Gammaproteobacteria</taxon>
        <taxon>Nevskiales</taxon>
        <taxon>Nevskiaceae</taxon>
        <taxon>Solimonas</taxon>
    </lineage>
</organism>
<evidence type="ECO:0000259" key="1">
    <source>
        <dbReference type="SMART" id="SM00014"/>
    </source>
</evidence>
<sequence>MALSLTVLCTPTAQAGGIVSELHDDPDLAAGDIFQVLNPLVATGVTLYKGDYQGTRQYAYDFAASFAATEVLKYSFDHTAWGKRPNGGNESFPSGHTSAACSAAAFISDRYGWQYSLPLYGTAIFTGYSRVDEHYHHLRDVIAGCALSYGISKLITTPYQGRQRVSLTPTIEGKTVGLELTLLFAP</sequence>
<dbReference type="AlphaFoldDB" id="A0A6M2BSA6"/>
<feature type="domain" description="Phosphatidic acid phosphatase type 2/haloperoxidase" evidence="1">
    <location>
        <begin position="49"/>
        <end position="156"/>
    </location>
</feature>
<gene>
    <name evidence="2" type="ORF">G7Y85_10075</name>
</gene>
<proteinExistence type="predicted"/>
<evidence type="ECO:0000313" key="3">
    <source>
        <dbReference type="Proteomes" id="UP000472676"/>
    </source>
</evidence>
<protein>
    <submittedName>
        <fullName evidence="2">Phosphatase PAP2 family protein</fullName>
    </submittedName>
</protein>
<evidence type="ECO:0000313" key="2">
    <source>
        <dbReference type="EMBL" id="NGY05115.1"/>
    </source>
</evidence>
<dbReference type="InterPro" id="IPR036938">
    <property type="entry name" value="PAP2/HPO_sf"/>
</dbReference>
<reference evidence="2 3" key="1">
    <citation type="journal article" date="2014" name="Int. J. Syst. Evol. Microbiol.">
        <title>Solimonas terrae sp. nov., isolated from soil.</title>
        <authorList>
            <person name="Kim S.J."/>
            <person name="Moon J.Y."/>
            <person name="Weon H.Y."/>
            <person name="Ahn J.H."/>
            <person name="Chen W.M."/>
            <person name="Kwon S.W."/>
        </authorList>
    </citation>
    <scope>NUCLEOTIDE SEQUENCE [LARGE SCALE GENOMIC DNA]</scope>
    <source>
        <strain evidence="2 3">KIS83-12</strain>
    </source>
</reference>
<dbReference type="Pfam" id="PF01569">
    <property type="entry name" value="PAP2"/>
    <property type="match status" value="1"/>
</dbReference>
<dbReference type="Gene3D" id="1.20.144.10">
    <property type="entry name" value="Phosphatidic acid phosphatase type 2/haloperoxidase"/>
    <property type="match status" value="1"/>
</dbReference>
<dbReference type="RefSeq" id="WP_166255795.1">
    <property type="nucleotide sequence ID" value="NZ_JAAMOW010000004.1"/>
</dbReference>
<keyword evidence="3" id="KW-1185">Reference proteome</keyword>
<dbReference type="SMART" id="SM00014">
    <property type="entry name" value="acidPPc"/>
    <property type="match status" value="1"/>
</dbReference>